<dbReference type="EMBL" id="PDND01000390">
    <property type="protein sequence ID" value="PGH28518.1"/>
    <property type="molecule type" value="Genomic_DNA"/>
</dbReference>
<dbReference type="Proteomes" id="UP000226031">
    <property type="component" value="Unassembled WGS sequence"/>
</dbReference>
<reference evidence="1 2" key="1">
    <citation type="submission" date="2017-10" db="EMBL/GenBank/DDBJ databases">
        <title>Comparative genomics in systemic dimorphic fungi from Ajellomycetaceae.</title>
        <authorList>
            <person name="Munoz J.F."/>
            <person name="Mcewen J.G."/>
            <person name="Clay O.K."/>
            <person name="Cuomo C.A."/>
        </authorList>
    </citation>
    <scope>NUCLEOTIDE SEQUENCE [LARGE SCALE GENOMIC DNA]</scope>
    <source>
        <strain evidence="1 2">UAMH4076</strain>
    </source>
</reference>
<protein>
    <submittedName>
        <fullName evidence="1">Uncharacterized protein</fullName>
    </submittedName>
</protein>
<evidence type="ECO:0000313" key="1">
    <source>
        <dbReference type="EMBL" id="PGH28518.1"/>
    </source>
</evidence>
<gene>
    <name evidence="1" type="ORF">GX50_08745</name>
</gene>
<organism evidence="1 2">
    <name type="scientific">[Emmonsia] crescens</name>
    <dbReference type="NCBI Taxonomy" id="73230"/>
    <lineage>
        <taxon>Eukaryota</taxon>
        <taxon>Fungi</taxon>
        <taxon>Dikarya</taxon>
        <taxon>Ascomycota</taxon>
        <taxon>Pezizomycotina</taxon>
        <taxon>Eurotiomycetes</taxon>
        <taxon>Eurotiomycetidae</taxon>
        <taxon>Onygenales</taxon>
        <taxon>Ajellomycetaceae</taxon>
        <taxon>Emergomyces</taxon>
    </lineage>
</organism>
<evidence type="ECO:0000313" key="2">
    <source>
        <dbReference type="Proteomes" id="UP000226031"/>
    </source>
</evidence>
<sequence>MREAGEAGNLCMKRSFVNATELTEMRSADVFYQPQQDITDDELPPPPDDALWLGINIARKAFGAPTCIPWYSAAP</sequence>
<comment type="caution">
    <text evidence="1">The sequence shown here is derived from an EMBL/GenBank/DDBJ whole genome shotgun (WGS) entry which is preliminary data.</text>
</comment>
<proteinExistence type="predicted"/>
<keyword evidence="2" id="KW-1185">Reference proteome</keyword>
<accession>A0A2B7Z5V0</accession>
<name>A0A2B7Z5V0_9EURO</name>
<dbReference type="AlphaFoldDB" id="A0A2B7Z5V0"/>